<dbReference type="GO" id="GO:0015920">
    <property type="term" value="P:lipopolysaccharide transport"/>
    <property type="evidence" value="ECO:0007669"/>
    <property type="project" value="TreeGrafter"/>
</dbReference>
<keyword evidence="9" id="KW-1185">Reference proteome</keyword>
<keyword evidence="3 6" id="KW-0564">Palmitate</keyword>
<reference evidence="8" key="1">
    <citation type="journal article" date="2009" name="Environ. Microbiol.">
        <title>Dynamics of genome evolution in facultative symbionts of aphids.</title>
        <authorList>
            <person name="Degnan P.H."/>
            <person name="Leonardo T.E."/>
            <person name="Cass B.N."/>
            <person name="Hurwitz B."/>
            <person name="Stern D."/>
            <person name="Gibbs R.A."/>
            <person name="Richards S."/>
            <person name="Moran N.A."/>
        </authorList>
    </citation>
    <scope>NUCLEOTIDE SEQUENCE [LARGE SCALE GENOMIC DNA]</scope>
    <source>
        <strain evidence="8">LSR1</strain>
    </source>
</reference>
<comment type="function">
    <text evidence="6">Together with LptD, is involved in the assembly of lipopolysaccharide (LPS) at the surface of the outer membrane. Required for the proper assembly of LptD. Binds LPS and may serve as the LPS recognition site at the outer membrane.</text>
</comment>
<dbReference type="GO" id="GO:0001530">
    <property type="term" value="F:lipopolysaccharide binding"/>
    <property type="evidence" value="ECO:0007669"/>
    <property type="project" value="TreeGrafter"/>
</dbReference>
<dbReference type="NCBIfam" id="NF008062">
    <property type="entry name" value="PRK10796.1"/>
    <property type="match status" value="1"/>
</dbReference>
<comment type="subunit">
    <text evidence="6">Component of the lipopolysaccharide transport and assembly complex. Interacts with LptD.</text>
</comment>
<evidence type="ECO:0000256" key="3">
    <source>
        <dbReference type="ARBA" id="ARBA00023139"/>
    </source>
</evidence>
<comment type="subcellular location">
    <subcellularLocation>
        <location evidence="6">Cell outer membrane</location>
        <topology evidence="6">Lipid-anchor</topology>
    </subcellularLocation>
</comment>
<dbReference type="InterPro" id="IPR007485">
    <property type="entry name" value="LPS_assembly_LptE"/>
</dbReference>
<keyword evidence="5 6" id="KW-0449">Lipoprotein</keyword>
<dbReference type="HOGENOM" id="CLU_103309_1_1_6"/>
<dbReference type="GO" id="GO:1990351">
    <property type="term" value="C:transporter complex"/>
    <property type="evidence" value="ECO:0007669"/>
    <property type="project" value="TreeGrafter"/>
</dbReference>
<dbReference type="EMBL" id="GL379589">
    <property type="protein sequence ID" value="EFL92747.1"/>
    <property type="molecule type" value="Genomic_DNA"/>
</dbReference>
<evidence type="ECO:0000256" key="7">
    <source>
        <dbReference type="SAM" id="MobiDB-lite"/>
    </source>
</evidence>
<feature type="region of interest" description="Disordered" evidence="7">
    <location>
        <begin position="200"/>
        <end position="230"/>
    </location>
</feature>
<evidence type="ECO:0000313" key="8">
    <source>
        <dbReference type="EMBL" id="EFL92747.1"/>
    </source>
</evidence>
<organism evidence="8 9">
    <name type="scientific">Candidatus Regiella insecticola LSR1</name>
    <dbReference type="NCBI Taxonomy" id="663321"/>
    <lineage>
        <taxon>Bacteria</taxon>
        <taxon>Pseudomonadati</taxon>
        <taxon>Pseudomonadota</taxon>
        <taxon>Gammaproteobacteria</taxon>
        <taxon>Enterobacterales</taxon>
        <taxon>Enterobacteriaceae</taxon>
        <taxon>aphid secondary symbionts</taxon>
        <taxon>Candidatus Regiella</taxon>
    </lineage>
</organism>
<comment type="similarity">
    <text evidence="6">Belongs to the LptE lipoprotein family.</text>
</comment>
<evidence type="ECO:0000256" key="4">
    <source>
        <dbReference type="ARBA" id="ARBA00023237"/>
    </source>
</evidence>
<dbReference type="HAMAP" id="MF_01186">
    <property type="entry name" value="LPS_assembly_LptE"/>
    <property type="match status" value="1"/>
</dbReference>
<dbReference type="AlphaFoldDB" id="E0WRI7"/>
<protein>
    <recommendedName>
        <fullName evidence="6">LPS-assembly lipoprotein LptE</fullName>
    </recommendedName>
</protein>
<evidence type="ECO:0000256" key="5">
    <source>
        <dbReference type="ARBA" id="ARBA00023288"/>
    </source>
</evidence>
<dbReference type="Pfam" id="PF04390">
    <property type="entry name" value="LptE"/>
    <property type="match status" value="1"/>
</dbReference>
<dbReference type="STRING" id="663321.REG_0590"/>
<dbReference type="PANTHER" id="PTHR38098">
    <property type="entry name" value="LPS-ASSEMBLY LIPOPROTEIN LPTE"/>
    <property type="match status" value="1"/>
</dbReference>
<keyword evidence="1 6" id="KW-0732">Signal</keyword>
<evidence type="ECO:0000313" key="9">
    <source>
        <dbReference type="Proteomes" id="UP000005726"/>
    </source>
</evidence>
<dbReference type="Proteomes" id="UP000005726">
    <property type="component" value="Unassembled WGS sequence"/>
</dbReference>
<dbReference type="Gene3D" id="3.30.160.150">
    <property type="entry name" value="Lipoprotein like domain"/>
    <property type="match status" value="1"/>
</dbReference>
<dbReference type="GO" id="GO:0043165">
    <property type="term" value="P:Gram-negative-bacterium-type cell outer membrane assembly"/>
    <property type="evidence" value="ECO:0007669"/>
    <property type="project" value="UniProtKB-UniRule"/>
</dbReference>
<gene>
    <name evidence="8" type="primary">rlpB</name>
    <name evidence="6" type="synonym">lptE</name>
    <name evidence="8" type="ORF">REG_0590</name>
</gene>
<keyword evidence="4 6" id="KW-0998">Cell outer membrane</keyword>
<evidence type="ECO:0000256" key="6">
    <source>
        <dbReference type="HAMAP-Rule" id="MF_01186"/>
    </source>
</evidence>
<sequence>MRRMIGILLLGLAVLLSTGCGFHLRGSTQVPAKLQNMLLESSDPYGSLTRSIRQQLRLNNVNIVDDATRKDLPTLRIIGSSDSQSTVSIFKNGTSAENQLALKVQTQILMPGRGIYPLDVTVFRSFFDNPLTALAKEAESEIIHQQMRDQAAEQLIRKLLTVDVENSDSKENQKNEPLAINDIPTALEVAFGYQGVRPMSVDRLPDEANPRSQQRGGFKGEGYTQRLNQR</sequence>
<dbReference type="PANTHER" id="PTHR38098:SF1">
    <property type="entry name" value="LPS-ASSEMBLY LIPOPROTEIN LPTE"/>
    <property type="match status" value="1"/>
</dbReference>
<accession>E0WRI7</accession>
<proteinExistence type="inferred from homology"/>
<dbReference type="PROSITE" id="PS51257">
    <property type="entry name" value="PROKAR_LIPOPROTEIN"/>
    <property type="match status" value="1"/>
</dbReference>
<keyword evidence="2 6" id="KW-0472">Membrane</keyword>
<name>E0WRI7_9ENTR</name>
<evidence type="ECO:0000256" key="2">
    <source>
        <dbReference type="ARBA" id="ARBA00023136"/>
    </source>
</evidence>
<evidence type="ECO:0000256" key="1">
    <source>
        <dbReference type="ARBA" id="ARBA00022729"/>
    </source>
</evidence>
<dbReference type="eggNOG" id="COG2980">
    <property type="taxonomic scope" value="Bacteria"/>
</dbReference>
<dbReference type="GO" id="GO:0009279">
    <property type="term" value="C:cell outer membrane"/>
    <property type="evidence" value="ECO:0007669"/>
    <property type="project" value="UniProtKB-SubCell"/>
</dbReference>